<comment type="caution">
    <text evidence="2">The sequence shown here is derived from an EMBL/GenBank/DDBJ whole genome shotgun (WGS) entry which is preliminary data.</text>
</comment>
<feature type="domain" description="WRKY19-like zinc finger" evidence="1">
    <location>
        <begin position="41"/>
        <end position="64"/>
    </location>
</feature>
<feature type="domain" description="WRKY19-like zinc finger" evidence="1">
    <location>
        <begin position="18"/>
        <end position="40"/>
    </location>
</feature>
<evidence type="ECO:0000313" key="3">
    <source>
        <dbReference type="Proteomes" id="UP000286097"/>
    </source>
</evidence>
<dbReference type="AlphaFoldDB" id="A0A425C9S4"/>
<feature type="domain" description="WRKY19-like zinc finger" evidence="1">
    <location>
        <begin position="302"/>
        <end position="325"/>
    </location>
</feature>
<feature type="domain" description="WRKY19-like zinc finger" evidence="1">
    <location>
        <begin position="281"/>
        <end position="301"/>
    </location>
</feature>
<feature type="domain" description="WRKY19-like zinc finger" evidence="1">
    <location>
        <begin position="67"/>
        <end position="88"/>
    </location>
</feature>
<dbReference type="InterPro" id="IPR056866">
    <property type="entry name" value="Znf_WRKY19"/>
</dbReference>
<dbReference type="PANTHER" id="PTHR31827:SF1">
    <property type="entry name" value="EMB|CAB89363.1"/>
    <property type="match status" value="1"/>
</dbReference>
<feature type="domain" description="WRKY19-like zinc finger" evidence="1">
    <location>
        <begin position="231"/>
        <end position="253"/>
    </location>
</feature>
<reference evidence="2 3" key="1">
    <citation type="submission" date="2018-06" db="EMBL/GenBank/DDBJ databases">
        <title>Comparative genomics of downy mildews reveals potential adaptations to biotrophy.</title>
        <authorList>
            <person name="Fletcher K."/>
            <person name="Klosterman S.J."/>
            <person name="Derevnina L."/>
            <person name="Martin F."/>
            <person name="Koike S."/>
            <person name="Reyes Chin-Wo S."/>
            <person name="Mou B."/>
            <person name="Michelmore R."/>
        </authorList>
    </citation>
    <scope>NUCLEOTIDE SEQUENCE [LARGE SCALE GENOMIC DNA]</scope>
    <source>
        <strain evidence="2 3">R13</strain>
    </source>
</reference>
<dbReference type="EMBL" id="QKXF01000234">
    <property type="protein sequence ID" value="RQM13783.1"/>
    <property type="molecule type" value="Genomic_DNA"/>
</dbReference>
<evidence type="ECO:0000259" key="1">
    <source>
        <dbReference type="Pfam" id="PF24906"/>
    </source>
</evidence>
<gene>
    <name evidence="2" type="ORF">DD237_005310</name>
</gene>
<evidence type="ECO:0000313" key="2">
    <source>
        <dbReference type="EMBL" id="RQM13783.1"/>
    </source>
</evidence>
<feature type="domain" description="WRKY19-like zinc finger" evidence="1">
    <location>
        <begin position="254"/>
        <end position="277"/>
    </location>
</feature>
<organism evidence="2 3">
    <name type="scientific">Peronospora effusa</name>
    <dbReference type="NCBI Taxonomy" id="542832"/>
    <lineage>
        <taxon>Eukaryota</taxon>
        <taxon>Sar</taxon>
        <taxon>Stramenopiles</taxon>
        <taxon>Oomycota</taxon>
        <taxon>Peronosporomycetes</taxon>
        <taxon>Peronosporales</taxon>
        <taxon>Peronosporaceae</taxon>
        <taxon>Peronospora</taxon>
    </lineage>
</organism>
<dbReference type="Pfam" id="PF24906">
    <property type="entry name" value="Zf_WRKY19"/>
    <property type="match status" value="8"/>
</dbReference>
<dbReference type="Proteomes" id="UP000286097">
    <property type="component" value="Unassembled WGS sequence"/>
</dbReference>
<feature type="domain" description="WRKY19-like zinc finger" evidence="1">
    <location>
        <begin position="89"/>
        <end position="112"/>
    </location>
</feature>
<sequence>MLQPQSALPQPKKKRKTRICKSEGCEKYVVDRGLCIRHGGGKRCSMEDCNCRAQNRGLCWKHGGYTRCTVEGCTKRAKSRGICWSHGGGTRCKHGECLKIAVSHGLCWAHGGGKRCLVETCQKPAYERNGNLYLFLKSSTMPVPTRLSSATSLLSPNSACYDLGGYDMAGTTDTTIKNSIDFILDEGSQAGIKLELSSVPGAMDRELRTSVKRCLTEMDASSSKRKKRKARICKEPGCDKYVVDQGLCIRHGGGKRCKMEDCHCRAQNRGLCWKHGGYTICKVESCAKRAKSRGICWSHGGGTRCKNEECSKIAISLGRCWAHGGGKRCLIETCQKPAFERTNNFCTDHYTWYMQHGDPTIVNNERQYLAQSTQ</sequence>
<proteinExistence type="predicted"/>
<protein>
    <recommendedName>
        <fullName evidence="1">WRKY19-like zinc finger domain-containing protein</fullName>
    </recommendedName>
</protein>
<name>A0A425C9S4_9STRA</name>
<dbReference type="VEuPathDB" id="FungiDB:DD237_005310"/>
<accession>A0A425C9S4</accession>
<dbReference type="PANTHER" id="PTHR31827">
    <property type="entry name" value="EMB|CAB89363.1"/>
    <property type="match status" value="1"/>
</dbReference>